<dbReference type="EMBL" id="GHJT01010203">
    <property type="protein sequence ID" value="MOY44174.1"/>
    <property type="molecule type" value="Transcribed_RNA"/>
</dbReference>
<evidence type="ECO:0000256" key="2">
    <source>
        <dbReference type="SAM" id="SignalP"/>
    </source>
</evidence>
<accession>A0A4D5S5A4</accession>
<organism evidence="3">
    <name type="scientific">Ixodes scapularis</name>
    <name type="common">Black-legged tick</name>
    <name type="synonym">Deer tick</name>
    <dbReference type="NCBI Taxonomy" id="6945"/>
    <lineage>
        <taxon>Eukaryota</taxon>
        <taxon>Metazoa</taxon>
        <taxon>Ecdysozoa</taxon>
        <taxon>Arthropoda</taxon>
        <taxon>Chelicerata</taxon>
        <taxon>Arachnida</taxon>
        <taxon>Acari</taxon>
        <taxon>Parasitiformes</taxon>
        <taxon>Ixodida</taxon>
        <taxon>Ixodoidea</taxon>
        <taxon>Ixodidae</taxon>
        <taxon>Ixodinae</taxon>
        <taxon>Ixodes</taxon>
    </lineage>
</organism>
<evidence type="ECO:0000313" key="3">
    <source>
        <dbReference type="EMBL" id="MOY44174.1"/>
    </source>
</evidence>
<dbReference type="VEuPathDB" id="VectorBase:ISCI012281"/>
<dbReference type="GO" id="GO:0004674">
    <property type="term" value="F:protein serine/threonine kinase activity"/>
    <property type="evidence" value="ECO:0007669"/>
    <property type="project" value="InterPro"/>
</dbReference>
<feature type="region of interest" description="Disordered" evidence="1">
    <location>
        <begin position="241"/>
        <end position="272"/>
    </location>
</feature>
<keyword evidence="2" id="KW-0732">Signal</keyword>
<dbReference type="SUPFAM" id="SSF48371">
    <property type="entry name" value="ARM repeat"/>
    <property type="match status" value="1"/>
</dbReference>
<dbReference type="GO" id="GO:0006974">
    <property type="term" value="P:DNA damage response"/>
    <property type="evidence" value="ECO:0007669"/>
    <property type="project" value="InterPro"/>
</dbReference>
<feature type="chain" id="PRO_5020030864" evidence="2">
    <location>
        <begin position="22"/>
        <end position="1461"/>
    </location>
</feature>
<dbReference type="PANTHER" id="PTHR37079:SF4">
    <property type="entry name" value="SERINE_THREONINE-PROTEIN KINASE ATM"/>
    <property type="match status" value="1"/>
</dbReference>
<dbReference type="VEuPathDB" id="VectorBase:ISCI016590"/>
<feature type="signal peptide" evidence="2">
    <location>
        <begin position="1"/>
        <end position="21"/>
    </location>
</feature>
<proteinExistence type="predicted"/>
<dbReference type="OrthoDB" id="381190at2759"/>
<dbReference type="PANTHER" id="PTHR37079">
    <property type="entry name" value="SERINE/THREONINE-PROTEIN KINASE ATM"/>
    <property type="match status" value="1"/>
</dbReference>
<protein>
    <submittedName>
        <fullName evidence="3">Putative serine-protein kinase atm</fullName>
    </submittedName>
</protein>
<keyword evidence="3" id="KW-0808">Transferase</keyword>
<evidence type="ECO:0000256" key="1">
    <source>
        <dbReference type="SAM" id="MobiDB-lite"/>
    </source>
</evidence>
<dbReference type="InterPro" id="IPR038980">
    <property type="entry name" value="ATM_plant"/>
</dbReference>
<sequence>MGLVGELLASLCLARPWAVWSGLPKAPPGNARLDPFPWRAALESGLLRRSLAHFPPRGTEENGDAGGAPATATLVGPAWDAALDALAKRCRAFLDGGEMVLCLYVCGLGVVLLAQLWRLNALQQEALFATVLTGQLQGCLQECVSRLAEGRDSLPASAGAPCRQQQQQHLWAELLYGLLSYLEGLPPKEEGRPLWHWLSGTLPRSLGALLLQELPRQDTIGEAVVATGRLSGIALPSDDLLSDGSEDGWEDDRPSCSAARTPGGLSSSQQGGDADFAAAELGAGSSSEDVVKPSILSPARLSREQAQSMTCLRLALSHHRLLRTAMGQGASAEDDIFDALLSFVAAAKSQLSPWSIQTALLVLRTLFEKPDLLDEEELFALVDALRQLTQAQHRHLEVAAALLDLSSASVLPALDACPAASNSRHCFLVILAAYATLQHDGRFNEGVTQALASLLLECSKGPRRGWVRFTVDGRTFAAPEFARRFLGSGYDSVRSLAAEQVALLLEGRDPASLQSLLPLLTPHLDVDPSKEDERQAGCLVFAVALASAGIALGPSVGGCAVHALVEAVRDRSVPYDMVAKALGLSPDCPGRAWGGAHVAYVVHRWLRQGRPLQNLPFQALGRASAKQFLERHWRTVLSSAVEQCSAPAVSYVSATLGQEAAFLVGECAPTVLSHVMPRLAQGGARAALAARTFLEEQLSPKTVTEVIGESLHAVVVCVLLLAHDAPEDPASWADAYPPRLSKAAVRRTLDHLEAALHGPEGSSLVTLLLRRRDGLQLVLEGLRGGSGDGCPLPALGHLVDLLVPQLSTPGALGGSGTFLVRTLGLELLRRLPPAGTALTTKEDVQALCTTARLLRNLYQAAVAHFLQEVERSLPDVINALTPFLHVPDCGIASEVGALVEVLLSQEALEACVLRVLALPPTCRALEPECQRLEEARSRGTRGDLSQVLQVFVRSLVESPLTVSSTCTLTLLTRLLRSRRSELLGLLAKVQGRLFFSEDALCSPLHRLIVVLFQHAKSSDLQLREASLRCLGTLGPLELNVPALMPDHWDPDAAAQTCQELCYELLFPKMEEYVNHSDASVASLACKALKRALATLAGSRFASEHCRTDMQDTFAFLHPFTLQEKKPLAVSRPWGPADPSLWQLWAPEHACGHAAWIKDLVCTLVRCVEDQVLWALLPVCQGMTELCELLFPFLVEMLAEQGGAHWEGVAGGISTFLEHHVNSHCSDDGHSQSTLSSSEPPSSTDSGPVYTSRTSVATLLAAVERLVVRKKPHANTLWDGLRLQVNFLQAALAAEFCGHHVAALQYVELWWDQQERCSPGTGDPAGGEAAAGAPLLHWGGAEAPQVQALLLGALSGLGDPDGLAGCRCLALDAGPVWLRCSEQGSRWTDLLAHADLQATACNARSARVRTTPTRERAWNASSTGVSIVSSSMVPLSAQRRGRSVAPSPANFPRWSLQAPILL</sequence>
<name>A0A4D5S5A4_IXOSC</name>
<dbReference type="VEuPathDB" id="VectorBase:ISCP_023123"/>
<dbReference type="VEuPathDB" id="VectorBase:ISCW012281"/>
<feature type="region of interest" description="Disordered" evidence="1">
    <location>
        <begin position="1223"/>
        <end position="1249"/>
    </location>
</feature>
<feature type="compositionally biased region" description="Acidic residues" evidence="1">
    <location>
        <begin position="241"/>
        <end position="250"/>
    </location>
</feature>
<reference evidence="3" key="1">
    <citation type="submission" date="2019-04" db="EMBL/GenBank/DDBJ databases">
        <title>An insight into the mialome of Ixodes scapularis.</title>
        <authorList>
            <person name="Ribeiro J.M."/>
            <person name="Mather T.N."/>
            <person name="Karim S."/>
        </authorList>
    </citation>
    <scope>NUCLEOTIDE SEQUENCE</scope>
</reference>
<feature type="compositionally biased region" description="Low complexity" evidence="1">
    <location>
        <begin position="1230"/>
        <end position="1245"/>
    </location>
</feature>
<dbReference type="InterPro" id="IPR016024">
    <property type="entry name" value="ARM-type_fold"/>
</dbReference>
<keyword evidence="3" id="KW-0418">Kinase</keyword>
<dbReference type="VEuPathDB" id="VectorBase:ISCW016590"/>